<sequence length="249" mass="28546">MRKQTAYIGLGCAILFFLLVISGCTKTSRYEHFSKADQTLSWTGNQTRSFGDSDNSGLKTEKDAFELIKEKYKLGIPAYYEETKKLLTKEIPSKEVQQRQTTYSVFAKNKELEFRTLYTFYKEKELQIIVEVTFNYTYSADRKEAYLKSQLINIKIAPINETLPNNNLADLIKGIGQNMKLAENKINSGLAGYEKKIKEDKEPVTADYLPVISNASGLKKEQEFLKEIAVVYDQNGTFRELYAEISDQK</sequence>
<evidence type="ECO:0000313" key="2">
    <source>
        <dbReference type="Proteomes" id="UP000194948"/>
    </source>
</evidence>
<dbReference type="AlphaFoldDB" id="A0AAQ3WD33"/>
<reference evidence="1" key="1">
    <citation type="submission" date="2017-05" db="EMBL/GenBank/DDBJ databases">
        <authorList>
            <consortium name="The Broad Institute Genomics Platform"/>
            <consortium name="The Broad Institute Genomic Center for Infectious Diseases"/>
            <person name="Earl A."/>
            <person name="Manson A."/>
            <person name="Schwartman J."/>
            <person name="Gilmore M."/>
            <person name="Abouelleil A."/>
            <person name="Cao P."/>
            <person name="Chapman S."/>
            <person name="Cusick C."/>
            <person name="Shea T."/>
            <person name="Young S."/>
            <person name="Neafsey D."/>
            <person name="Nusbaum C."/>
            <person name="Birren B."/>
        </authorList>
    </citation>
    <scope>NUCLEOTIDE SEQUENCE</scope>
    <source>
        <strain evidence="1">7F3_DIV0205</strain>
    </source>
</reference>
<dbReference type="EMBL" id="CP147244">
    <property type="protein sequence ID" value="WYK01058.1"/>
    <property type="molecule type" value="Genomic_DNA"/>
</dbReference>
<protein>
    <submittedName>
        <fullName evidence="1">Uncharacterized protein</fullName>
    </submittedName>
</protein>
<reference evidence="1" key="2">
    <citation type="submission" date="2024-03" db="EMBL/GenBank/DDBJ databases">
        <title>The Genome Sequence of Enterococcus sp. DIV0205d.</title>
        <authorList>
            <consortium name="The Broad Institute Genomics Platform"/>
            <consortium name="The Broad Institute Microbial Omics Core"/>
            <consortium name="The Broad Institute Genomic Center for Infectious Diseases"/>
            <person name="Earl A."/>
            <person name="Manson A."/>
            <person name="Gilmore M."/>
            <person name="Schwartman J."/>
            <person name="Shea T."/>
            <person name="Abouelleil A."/>
            <person name="Cao P."/>
            <person name="Chapman S."/>
            <person name="Cusick C."/>
            <person name="Young S."/>
            <person name="Neafsey D."/>
            <person name="Nusbaum C."/>
            <person name="Birren B."/>
        </authorList>
    </citation>
    <scope>NUCLEOTIDE SEQUENCE</scope>
    <source>
        <strain evidence="1">7F3_DIV0205</strain>
    </source>
</reference>
<evidence type="ECO:0000313" key="1">
    <source>
        <dbReference type="EMBL" id="WYK01058.1"/>
    </source>
</evidence>
<dbReference type="RefSeq" id="WP_086314601.1">
    <property type="nucleotide sequence ID" value="NZ_CP147244.1"/>
</dbReference>
<proteinExistence type="predicted"/>
<keyword evidence="2" id="KW-1185">Reference proteome</keyword>
<dbReference type="PROSITE" id="PS51257">
    <property type="entry name" value="PROKAR_LIPOPROTEIN"/>
    <property type="match status" value="1"/>
</dbReference>
<accession>A0AAQ3WD33</accession>
<gene>
    <name evidence="1" type="ORF">A5821_002184</name>
</gene>
<organism evidence="1 2">
    <name type="scientific">Candidatus Enterococcus palustris</name>
    <dbReference type="NCBI Taxonomy" id="1834189"/>
    <lineage>
        <taxon>Bacteria</taxon>
        <taxon>Bacillati</taxon>
        <taxon>Bacillota</taxon>
        <taxon>Bacilli</taxon>
        <taxon>Lactobacillales</taxon>
        <taxon>Enterococcaceae</taxon>
        <taxon>Enterococcus</taxon>
    </lineage>
</organism>
<name>A0AAQ3WD33_9ENTE</name>
<dbReference type="Proteomes" id="UP000194948">
    <property type="component" value="Chromosome"/>
</dbReference>